<name>A0A2H9PBW8_9BACT</name>
<sequence>MKRWMMVLIVGSGVVCGVVLCVGNVYAARPFSTDDAGTVGPGEFELELGYDFGDAAGVGQGNLGIGFKHGLTEKMDIGVGFAHTFVPAQPEGLSPVSLSLKFAALKDLVAVSFSHELGGSAYSLNSAFTREFGPVEVDINLGYSATGNSNLPGSISYAIALIYGFEKVDVGCETSGDKDGLQNWLVGARYRIREGLAVDLGYSGDRTGESKIGTVGLHYEF</sequence>
<dbReference type="Proteomes" id="UP000234145">
    <property type="component" value="Unassembled WGS sequence"/>
</dbReference>
<organism evidence="1 2">
    <name type="scientific">Candidatus Desantisbacteria bacterium CG_4_10_14_0_8_um_filter_39_17</name>
    <dbReference type="NCBI Taxonomy" id="1974542"/>
    <lineage>
        <taxon>Bacteria</taxon>
        <taxon>Candidatus Desantisiibacteriota</taxon>
    </lineage>
</organism>
<dbReference type="AlphaFoldDB" id="A0A2H9PBW8"/>
<protein>
    <submittedName>
        <fullName evidence="1">Uncharacterized protein</fullName>
    </submittedName>
</protein>
<evidence type="ECO:0000313" key="2">
    <source>
        <dbReference type="Proteomes" id="UP000234145"/>
    </source>
</evidence>
<reference evidence="2" key="1">
    <citation type="submission" date="2017-09" db="EMBL/GenBank/DDBJ databases">
        <title>Depth-based differentiation of microbial function through sediment-hosted aquifers and enrichment of novel symbionts in the deep terrestrial subsurface.</title>
        <authorList>
            <person name="Probst A.J."/>
            <person name="Ladd B."/>
            <person name="Jarett J.K."/>
            <person name="Geller-Mcgrath D.E."/>
            <person name="Sieber C.M.K."/>
            <person name="Emerson J.B."/>
            <person name="Anantharaman K."/>
            <person name="Thomas B.C."/>
            <person name="Malmstrom R."/>
            <person name="Stieglmeier M."/>
            <person name="Klingl A."/>
            <person name="Woyke T."/>
            <person name="Ryan C.M."/>
            <person name="Banfield J.F."/>
        </authorList>
    </citation>
    <scope>NUCLEOTIDE SEQUENCE [LARGE SCALE GENOMIC DNA]</scope>
</reference>
<proteinExistence type="predicted"/>
<comment type="caution">
    <text evidence="1">The sequence shown here is derived from an EMBL/GenBank/DDBJ whole genome shotgun (WGS) entry which is preliminary data.</text>
</comment>
<evidence type="ECO:0000313" key="1">
    <source>
        <dbReference type="EMBL" id="PIZ16483.1"/>
    </source>
</evidence>
<accession>A0A2H9PBW8</accession>
<dbReference type="EMBL" id="PFMS01000045">
    <property type="protein sequence ID" value="PIZ16483.1"/>
    <property type="molecule type" value="Genomic_DNA"/>
</dbReference>
<gene>
    <name evidence="1" type="ORF">COY51_02725</name>
</gene>